<keyword evidence="1" id="KW-1133">Transmembrane helix</keyword>
<dbReference type="OrthoDB" id="5086500at2759"/>
<dbReference type="PANTHER" id="PTHR34414">
    <property type="entry name" value="HET DOMAIN-CONTAINING PROTEIN-RELATED"/>
    <property type="match status" value="1"/>
</dbReference>
<dbReference type="PANTHER" id="PTHR34414:SF1">
    <property type="entry name" value="SUBTILISIN-LIKE SERINE PROTEASE"/>
    <property type="match status" value="1"/>
</dbReference>
<feature type="transmembrane region" description="Helical" evidence="1">
    <location>
        <begin position="275"/>
        <end position="293"/>
    </location>
</feature>
<keyword evidence="3" id="KW-1185">Reference proteome</keyword>
<gene>
    <name evidence="2" type="ORF">M011DRAFT_410778</name>
</gene>
<organism evidence="2 3">
    <name type="scientific">Sporormia fimetaria CBS 119925</name>
    <dbReference type="NCBI Taxonomy" id="1340428"/>
    <lineage>
        <taxon>Eukaryota</taxon>
        <taxon>Fungi</taxon>
        <taxon>Dikarya</taxon>
        <taxon>Ascomycota</taxon>
        <taxon>Pezizomycotina</taxon>
        <taxon>Dothideomycetes</taxon>
        <taxon>Pleosporomycetidae</taxon>
        <taxon>Pleosporales</taxon>
        <taxon>Sporormiaceae</taxon>
        <taxon>Sporormia</taxon>
    </lineage>
</organism>
<evidence type="ECO:0000313" key="3">
    <source>
        <dbReference type="Proteomes" id="UP000799440"/>
    </source>
</evidence>
<dbReference type="AlphaFoldDB" id="A0A6A6UYT8"/>
<dbReference type="InterPro" id="IPR046536">
    <property type="entry name" value="DUF6601"/>
</dbReference>
<reference evidence="2" key="1">
    <citation type="journal article" date="2020" name="Stud. Mycol.">
        <title>101 Dothideomycetes genomes: a test case for predicting lifestyles and emergence of pathogens.</title>
        <authorList>
            <person name="Haridas S."/>
            <person name="Albert R."/>
            <person name="Binder M."/>
            <person name="Bloem J."/>
            <person name="Labutti K."/>
            <person name="Salamov A."/>
            <person name="Andreopoulos B."/>
            <person name="Baker S."/>
            <person name="Barry K."/>
            <person name="Bills G."/>
            <person name="Bluhm B."/>
            <person name="Cannon C."/>
            <person name="Castanera R."/>
            <person name="Culley D."/>
            <person name="Daum C."/>
            <person name="Ezra D."/>
            <person name="Gonzalez J."/>
            <person name="Henrissat B."/>
            <person name="Kuo A."/>
            <person name="Liang C."/>
            <person name="Lipzen A."/>
            <person name="Lutzoni F."/>
            <person name="Magnuson J."/>
            <person name="Mondo S."/>
            <person name="Nolan M."/>
            <person name="Ohm R."/>
            <person name="Pangilinan J."/>
            <person name="Park H.-J."/>
            <person name="Ramirez L."/>
            <person name="Alfaro M."/>
            <person name="Sun H."/>
            <person name="Tritt A."/>
            <person name="Yoshinaga Y."/>
            <person name="Zwiers L.-H."/>
            <person name="Turgeon B."/>
            <person name="Goodwin S."/>
            <person name="Spatafora J."/>
            <person name="Crous P."/>
            <person name="Grigoriev I."/>
        </authorList>
    </citation>
    <scope>NUCLEOTIDE SEQUENCE</scope>
    <source>
        <strain evidence="2">CBS 119925</strain>
    </source>
</reference>
<dbReference type="Proteomes" id="UP000799440">
    <property type="component" value="Unassembled WGS sequence"/>
</dbReference>
<dbReference type="EMBL" id="MU006598">
    <property type="protein sequence ID" value="KAF2743335.1"/>
    <property type="molecule type" value="Genomic_DNA"/>
</dbReference>
<evidence type="ECO:0000313" key="2">
    <source>
        <dbReference type="EMBL" id="KAF2743335.1"/>
    </source>
</evidence>
<keyword evidence="1" id="KW-0472">Membrane</keyword>
<feature type="transmembrane region" description="Helical" evidence="1">
    <location>
        <begin position="313"/>
        <end position="339"/>
    </location>
</feature>
<accession>A0A6A6UYT8</accession>
<sequence>MGAGAEEVGVHTGPATTTRTACDYHKEGVYHVPFRLELLKQTDLTSEDPIVPLVPATYRYRYRIRPVHDDYQGFLKSELDISRLNAVHRWLWLCGLPSLPNSLHYQRPKKRDIVVSEQIDLHLVWTPARIFIKPLPRFLLSPGFWESHICPYPQIYEIALGFLYSYVGLIEREVDHKLAIELGLIPSEIKWSDWVAFVEDILESPWARSYFSGDGGTSTKKKSAARIPINKRFHYGELRLGRLNWIYRLWCLDPKGYMSGCTTYGAFVRENLNSLITLFAYTTIVLSAMQVGLSTHLLGDDYAFGMASYVFSVFAILAPLTALLVVLLVLAVLFIVNLIKTLKVRRQRIREGAGV</sequence>
<name>A0A6A6UYT8_9PLEO</name>
<proteinExistence type="predicted"/>
<keyword evidence="1" id="KW-0812">Transmembrane</keyword>
<protein>
    <submittedName>
        <fullName evidence="2">Uncharacterized protein</fullName>
    </submittedName>
</protein>
<evidence type="ECO:0000256" key="1">
    <source>
        <dbReference type="SAM" id="Phobius"/>
    </source>
</evidence>
<dbReference type="Pfam" id="PF20246">
    <property type="entry name" value="DUF6601"/>
    <property type="match status" value="1"/>
</dbReference>